<name>A0A250F6X2_9FLAO</name>
<evidence type="ECO:0000313" key="1">
    <source>
        <dbReference type="EMBL" id="ATA80894.1"/>
    </source>
</evidence>
<reference evidence="2" key="1">
    <citation type="submission" date="2017-06" db="EMBL/GenBank/DDBJ databases">
        <title>Capnocytophaga spp. assemblies.</title>
        <authorList>
            <person name="Gulvik C.A."/>
        </authorList>
    </citation>
    <scope>NUCLEOTIDE SEQUENCE [LARGE SCALE GENOMIC DNA]</scope>
    <source>
        <strain evidence="2">H6253</strain>
    </source>
</reference>
<dbReference type="AlphaFoldDB" id="A0A250F6X2"/>
<dbReference type="KEGG" id="clk:CGC53_00255"/>
<evidence type="ECO:0000313" key="2">
    <source>
        <dbReference type="Proteomes" id="UP000217276"/>
    </source>
</evidence>
<dbReference type="RefSeq" id="WP_095912838.1">
    <property type="nucleotide sequence ID" value="NZ_CAUUPF010000001.1"/>
</dbReference>
<proteinExistence type="predicted"/>
<protein>
    <submittedName>
        <fullName evidence="1">Uncharacterized protein</fullName>
    </submittedName>
</protein>
<keyword evidence="2" id="KW-1185">Reference proteome</keyword>
<gene>
    <name evidence="1" type="ORF">CGC53_00255</name>
</gene>
<organism evidence="1 2">
    <name type="scientific">Capnocytophaga leadbetteri</name>
    <dbReference type="NCBI Taxonomy" id="327575"/>
    <lineage>
        <taxon>Bacteria</taxon>
        <taxon>Pseudomonadati</taxon>
        <taxon>Bacteroidota</taxon>
        <taxon>Flavobacteriia</taxon>
        <taxon>Flavobacteriales</taxon>
        <taxon>Flavobacteriaceae</taxon>
        <taxon>Capnocytophaga</taxon>
    </lineage>
</organism>
<dbReference type="EMBL" id="CP022384">
    <property type="protein sequence ID" value="ATA80894.1"/>
    <property type="molecule type" value="Genomic_DNA"/>
</dbReference>
<sequence length="194" mass="23009">MDLMKDWNTYKETEEAQRVIELFEEGSLNDILHTFVKEGAAEFPLFEHTIKNVFEYSLIPYDVPIKDLFLYLIDSGLKGYLVASDFVFDIFLAEEYDFLIERMIPTSIGLFGLDREEDNNCYVPYLFYHNFSKLKKIAALSQVEMPPLPTKEQERERVLYYLDFCNVWNTFRKNNNLSMAELCTFLYNFAPQYI</sequence>
<accession>A0A250F6X2</accession>
<dbReference type="Proteomes" id="UP000217276">
    <property type="component" value="Chromosome"/>
</dbReference>